<dbReference type="InterPro" id="IPR013149">
    <property type="entry name" value="ADH-like_C"/>
</dbReference>
<keyword evidence="1" id="KW-0560">Oxidoreductase</keyword>
<sequence>MKAISCERPGSLVHREVRKPDTGKGDILVKIERIGVCGTDLHAFAGNQAFFTYPRILGHEIAATVCKSHDSGLQAGDPVVVIPYIHCGLCKACKSGKTNCCSNLKVLGVHTDGAMQEYMALPEQLLLRGHGLSWEELAIVEPLSVAAHAVSRGGINEGDEVLIMGCGPIGLALMVFADLAGAQVTALDTNPVRLELAKNHFHAQSTIDANKLAADPEYKTQYTSRFDLVFDATGNKQAMESGPYYADHGGKYILVGLYKESLSFHHPSLHARELSLLCSRNATRSDFLQVMEILRLKKFPTKWYHSHDLTFDQVPDRFGQLTDPSNNVIKAMIRL</sequence>
<evidence type="ECO:0000313" key="5">
    <source>
        <dbReference type="Proteomes" id="UP000184513"/>
    </source>
</evidence>
<dbReference type="AlphaFoldDB" id="A0A1M7P7T4"/>
<dbReference type="InterPro" id="IPR013154">
    <property type="entry name" value="ADH-like_N"/>
</dbReference>
<evidence type="ECO:0000259" key="3">
    <source>
        <dbReference type="Pfam" id="PF08240"/>
    </source>
</evidence>
<proteinExistence type="predicted"/>
<dbReference type="Gene3D" id="3.90.180.10">
    <property type="entry name" value="Medium-chain alcohol dehydrogenases, catalytic domain"/>
    <property type="match status" value="1"/>
</dbReference>
<feature type="domain" description="Alcohol dehydrogenase-like C-terminal" evidence="2">
    <location>
        <begin position="168"/>
        <end position="293"/>
    </location>
</feature>
<dbReference type="InterPro" id="IPR036291">
    <property type="entry name" value="NAD(P)-bd_dom_sf"/>
</dbReference>
<dbReference type="PANTHER" id="PTHR43401">
    <property type="entry name" value="L-THREONINE 3-DEHYDROGENASE"/>
    <property type="match status" value="1"/>
</dbReference>
<name>A0A1M7P7T4_9BACT</name>
<evidence type="ECO:0008006" key="6">
    <source>
        <dbReference type="Google" id="ProtNLM"/>
    </source>
</evidence>
<dbReference type="Gene3D" id="3.40.50.720">
    <property type="entry name" value="NAD(P)-binding Rossmann-like Domain"/>
    <property type="match status" value="1"/>
</dbReference>
<dbReference type="InterPro" id="IPR050129">
    <property type="entry name" value="Zn_alcohol_dh"/>
</dbReference>
<feature type="domain" description="Alcohol dehydrogenase-like N-terminal" evidence="3">
    <location>
        <begin position="23"/>
        <end position="127"/>
    </location>
</feature>
<organism evidence="4 5">
    <name type="scientific">Cyclobacterium lianum</name>
    <dbReference type="NCBI Taxonomy" id="388280"/>
    <lineage>
        <taxon>Bacteria</taxon>
        <taxon>Pseudomonadati</taxon>
        <taxon>Bacteroidota</taxon>
        <taxon>Cytophagia</taxon>
        <taxon>Cytophagales</taxon>
        <taxon>Cyclobacteriaceae</taxon>
        <taxon>Cyclobacterium</taxon>
    </lineage>
</organism>
<dbReference type="SUPFAM" id="SSF51735">
    <property type="entry name" value="NAD(P)-binding Rossmann-fold domains"/>
    <property type="match status" value="1"/>
</dbReference>
<dbReference type="RefSeq" id="WP_073095026.1">
    <property type="nucleotide sequence ID" value="NZ_FRCY01000007.1"/>
</dbReference>
<gene>
    <name evidence="4" type="ORF">SAMN04488057_107115</name>
</gene>
<dbReference type="Proteomes" id="UP000184513">
    <property type="component" value="Unassembled WGS sequence"/>
</dbReference>
<reference evidence="4 5" key="1">
    <citation type="submission" date="2016-11" db="EMBL/GenBank/DDBJ databases">
        <authorList>
            <person name="Jaros S."/>
            <person name="Januszkiewicz K."/>
            <person name="Wedrychowicz H."/>
        </authorList>
    </citation>
    <scope>NUCLEOTIDE SEQUENCE [LARGE SCALE GENOMIC DNA]</scope>
    <source>
        <strain evidence="4 5">CGMCC 1.6102</strain>
    </source>
</reference>
<dbReference type="SUPFAM" id="SSF50129">
    <property type="entry name" value="GroES-like"/>
    <property type="match status" value="1"/>
</dbReference>
<protein>
    <recommendedName>
        <fullName evidence="6">2-desacetyl-2-hydroxyethyl bacteriochlorophyllide A dehydrogenase</fullName>
    </recommendedName>
</protein>
<dbReference type="Pfam" id="PF00107">
    <property type="entry name" value="ADH_zinc_N"/>
    <property type="match status" value="1"/>
</dbReference>
<dbReference type="STRING" id="388280.SAMN04488057_107115"/>
<dbReference type="InterPro" id="IPR011032">
    <property type="entry name" value="GroES-like_sf"/>
</dbReference>
<evidence type="ECO:0000256" key="1">
    <source>
        <dbReference type="ARBA" id="ARBA00023002"/>
    </source>
</evidence>
<dbReference type="GO" id="GO:0016491">
    <property type="term" value="F:oxidoreductase activity"/>
    <property type="evidence" value="ECO:0007669"/>
    <property type="project" value="UniProtKB-KW"/>
</dbReference>
<dbReference type="EMBL" id="FRCY01000007">
    <property type="protein sequence ID" value="SHN12787.1"/>
    <property type="molecule type" value="Genomic_DNA"/>
</dbReference>
<dbReference type="CDD" id="cd08261">
    <property type="entry name" value="Zn_ADH7"/>
    <property type="match status" value="1"/>
</dbReference>
<dbReference type="PANTHER" id="PTHR43401:SF3">
    <property type="entry name" value="L-GALACTONATE-5-DEHYDROGENASE"/>
    <property type="match status" value="1"/>
</dbReference>
<accession>A0A1M7P7T4</accession>
<dbReference type="OrthoDB" id="9806940at2"/>
<dbReference type="Pfam" id="PF08240">
    <property type="entry name" value="ADH_N"/>
    <property type="match status" value="1"/>
</dbReference>
<evidence type="ECO:0000259" key="2">
    <source>
        <dbReference type="Pfam" id="PF00107"/>
    </source>
</evidence>
<keyword evidence="5" id="KW-1185">Reference proteome</keyword>
<evidence type="ECO:0000313" key="4">
    <source>
        <dbReference type="EMBL" id="SHN12787.1"/>
    </source>
</evidence>